<gene>
    <name evidence="7" type="ORF">OLEA9_A097771</name>
</gene>
<dbReference type="GO" id="GO:0043565">
    <property type="term" value="F:sequence-specific DNA binding"/>
    <property type="evidence" value="ECO:0007669"/>
    <property type="project" value="UniProtKB-ARBA"/>
</dbReference>
<comment type="subcellular location">
    <subcellularLocation>
        <location evidence="1">Nucleus</location>
    </subcellularLocation>
</comment>
<dbReference type="OrthoDB" id="1921961at2759"/>
<accession>A0A8S0P6I0</accession>
<keyword evidence="2" id="KW-0805">Transcription regulation</keyword>
<proteinExistence type="predicted"/>
<organism evidence="7 8">
    <name type="scientific">Olea europaea subsp. europaea</name>
    <dbReference type="NCBI Taxonomy" id="158383"/>
    <lineage>
        <taxon>Eukaryota</taxon>
        <taxon>Viridiplantae</taxon>
        <taxon>Streptophyta</taxon>
        <taxon>Embryophyta</taxon>
        <taxon>Tracheophyta</taxon>
        <taxon>Spermatophyta</taxon>
        <taxon>Magnoliopsida</taxon>
        <taxon>eudicotyledons</taxon>
        <taxon>Gunneridae</taxon>
        <taxon>Pentapetalae</taxon>
        <taxon>asterids</taxon>
        <taxon>lamiids</taxon>
        <taxon>Lamiales</taxon>
        <taxon>Oleaceae</taxon>
        <taxon>Oleeae</taxon>
        <taxon>Olea</taxon>
    </lineage>
</organism>
<protein>
    <submittedName>
        <fullName evidence="7">NAC transcription factor 29-like</fullName>
    </submittedName>
</protein>
<dbReference type="EMBL" id="CACTIH010000005">
    <property type="protein sequence ID" value="CAA2933651.1"/>
    <property type="molecule type" value="Genomic_DNA"/>
</dbReference>
<evidence type="ECO:0000256" key="4">
    <source>
        <dbReference type="ARBA" id="ARBA00023163"/>
    </source>
</evidence>
<keyword evidence="5" id="KW-0539">Nucleus</keyword>
<comment type="caution">
    <text evidence="7">The sequence shown here is derived from an EMBL/GenBank/DDBJ whole genome shotgun (WGS) entry which is preliminary data.</text>
</comment>
<dbReference type="Proteomes" id="UP000594638">
    <property type="component" value="Unassembled WGS sequence"/>
</dbReference>
<evidence type="ECO:0000256" key="1">
    <source>
        <dbReference type="ARBA" id="ARBA00004123"/>
    </source>
</evidence>
<dbReference type="PANTHER" id="PTHR31719:SF127">
    <property type="entry name" value="NAC TRANSCRIPTION FACTOR 29"/>
    <property type="match status" value="1"/>
</dbReference>
<keyword evidence="8" id="KW-1185">Reference proteome</keyword>
<evidence type="ECO:0000259" key="6">
    <source>
        <dbReference type="PROSITE" id="PS51005"/>
    </source>
</evidence>
<evidence type="ECO:0000313" key="8">
    <source>
        <dbReference type="Proteomes" id="UP000594638"/>
    </source>
</evidence>
<dbReference type="FunFam" id="2.170.150.80:FF:000004">
    <property type="entry name" value="NAC transcription factor"/>
    <property type="match status" value="1"/>
</dbReference>
<dbReference type="GO" id="GO:0010150">
    <property type="term" value="P:leaf senescence"/>
    <property type="evidence" value="ECO:0007669"/>
    <property type="project" value="UniProtKB-ARBA"/>
</dbReference>
<dbReference type="InterPro" id="IPR036093">
    <property type="entry name" value="NAC_dom_sf"/>
</dbReference>
<dbReference type="PROSITE" id="PS51005">
    <property type="entry name" value="NAC"/>
    <property type="match status" value="1"/>
</dbReference>
<name>A0A8S0P6I0_OLEEU</name>
<dbReference type="GO" id="GO:0006355">
    <property type="term" value="P:regulation of DNA-templated transcription"/>
    <property type="evidence" value="ECO:0007669"/>
    <property type="project" value="InterPro"/>
</dbReference>
<evidence type="ECO:0000256" key="2">
    <source>
        <dbReference type="ARBA" id="ARBA00023015"/>
    </source>
</evidence>
<dbReference type="SUPFAM" id="SSF101941">
    <property type="entry name" value="NAC domain"/>
    <property type="match status" value="1"/>
</dbReference>
<evidence type="ECO:0000256" key="3">
    <source>
        <dbReference type="ARBA" id="ARBA00023125"/>
    </source>
</evidence>
<evidence type="ECO:0000313" key="7">
    <source>
        <dbReference type="EMBL" id="CAA2933651.1"/>
    </source>
</evidence>
<feature type="domain" description="NAC" evidence="6">
    <location>
        <begin position="9"/>
        <end position="161"/>
    </location>
</feature>
<keyword evidence="3" id="KW-0238">DNA-binding</keyword>
<dbReference type="Gramene" id="OE9A097771T1">
    <property type="protein sequence ID" value="OE9A097771C1"/>
    <property type="gene ID" value="OE9A097771"/>
</dbReference>
<sequence length="284" mass="32800">MVGRNGSDLPPGFRFHPTDEELIMYYLRNQAKSGPCDVSIISEVNIYKFDPWELPDKAEFGEKEWYFFTPRDRKYPNGARPNRSAVSGYWKATGTDKAIYSRSKFVGIKKALVFYMGRPPKGIKTDWIMHEYRLSESRSQPPKQNGSMRLDDWVLCRIYKKQNSGKAAEQKVENPIAQNITLNNAPIVHQQQQQQQEATKFPRPCSLTHLWEFGYMGSISHLSMDNSLNNNVPFDHQNSMSNNGNFSETSRLGQVQLPYTDAMKLQGNYQPNFVNPDYPIHEFQ</sequence>
<dbReference type="InterPro" id="IPR003441">
    <property type="entry name" value="NAC-dom"/>
</dbReference>
<evidence type="ECO:0000256" key="5">
    <source>
        <dbReference type="ARBA" id="ARBA00023242"/>
    </source>
</evidence>
<dbReference type="PANTHER" id="PTHR31719">
    <property type="entry name" value="NAC TRANSCRIPTION FACTOR 56"/>
    <property type="match status" value="1"/>
</dbReference>
<dbReference type="AlphaFoldDB" id="A0A8S0P6I0"/>
<keyword evidence="4" id="KW-0804">Transcription</keyword>
<dbReference type="GO" id="GO:0005634">
    <property type="term" value="C:nucleus"/>
    <property type="evidence" value="ECO:0007669"/>
    <property type="project" value="UniProtKB-SubCell"/>
</dbReference>
<dbReference type="Gene3D" id="2.170.150.80">
    <property type="entry name" value="NAC domain"/>
    <property type="match status" value="1"/>
</dbReference>
<dbReference type="Pfam" id="PF02365">
    <property type="entry name" value="NAM"/>
    <property type="match status" value="1"/>
</dbReference>
<reference evidence="7 8" key="1">
    <citation type="submission" date="2019-12" db="EMBL/GenBank/DDBJ databases">
        <authorList>
            <person name="Alioto T."/>
            <person name="Alioto T."/>
            <person name="Gomez Garrido J."/>
        </authorList>
    </citation>
    <scope>NUCLEOTIDE SEQUENCE [LARGE SCALE GENOMIC DNA]</scope>
</reference>